<accession>A0A0G4I3J0</accession>
<evidence type="ECO:0000256" key="2">
    <source>
        <dbReference type="ARBA" id="ARBA00022448"/>
    </source>
</evidence>
<keyword evidence="7 9" id="KW-0472">Membrane</keyword>
<evidence type="ECO:0000256" key="8">
    <source>
        <dbReference type="SAM" id="MobiDB-lite"/>
    </source>
</evidence>
<dbReference type="InterPro" id="IPR017871">
    <property type="entry name" value="ABC_transporter-like_CS"/>
</dbReference>
<keyword evidence="6 9" id="KW-1133">Transmembrane helix</keyword>
<evidence type="ECO:0000313" key="11">
    <source>
        <dbReference type="EMBL" id="CEM51463.1"/>
    </source>
</evidence>
<dbReference type="InterPro" id="IPR050352">
    <property type="entry name" value="ABCG_transporters"/>
</dbReference>
<feature type="region of interest" description="Disordered" evidence="8">
    <location>
        <begin position="1"/>
        <end position="47"/>
    </location>
</feature>
<keyword evidence="4" id="KW-0547">Nucleotide-binding</keyword>
<dbReference type="VEuPathDB" id="CryptoDB:Cvel_10640"/>
<dbReference type="PROSITE" id="PS00211">
    <property type="entry name" value="ABC_TRANSPORTER_1"/>
    <property type="match status" value="1"/>
</dbReference>
<feature type="transmembrane region" description="Helical" evidence="9">
    <location>
        <begin position="501"/>
        <end position="522"/>
    </location>
</feature>
<dbReference type="SUPFAM" id="SSF52540">
    <property type="entry name" value="P-loop containing nucleoside triphosphate hydrolases"/>
    <property type="match status" value="1"/>
</dbReference>
<keyword evidence="5" id="KW-0067">ATP-binding</keyword>
<dbReference type="PhylomeDB" id="A0A0G4I3J0"/>
<feature type="transmembrane region" description="Helical" evidence="9">
    <location>
        <begin position="577"/>
        <end position="603"/>
    </location>
</feature>
<evidence type="ECO:0000259" key="10">
    <source>
        <dbReference type="SMART" id="SM00382"/>
    </source>
</evidence>
<dbReference type="InterPro" id="IPR013525">
    <property type="entry name" value="ABC2_TM"/>
</dbReference>
<evidence type="ECO:0000256" key="9">
    <source>
        <dbReference type="SAM" id="Phobius"/>
    </source>
</evidence>
<feature type="transmembrane region" description="Helical" evidence="9">
    <location>
        <begin position="609"/>
        <end position="629"/>
    </location>
</feature>
<evidence type="ECO:0000256" key="7">
    <source>
        <dbReference type="ARBA" id="ARBA00023136"/>
    </source>
</evidence>
<sequence length="727" mass="79828">MREELLNPAEFDGVAFQHPGSGRQTPNDTSRAQSLPPHRKNNYNVRLPTDQSFEPVTLDFDNLEVEVTVQAQGKGMRIPCQRAQTEQKKILKGVTGSIPRGSVVAVLGASGAGKSTLLNCLSRRKIPTGGQVTWNGRPLDSEFVQKSAYVQQEDIFFGNLTVREHLWFAARLRLPPSIPLEEKSKLVDSLIERLGLSKCKDSVIGSIATGGSRGISGGERKRLSVATEILTNPSVLFCDEPTSGLDSFMAQSVVQLLQEIAASGRTVVATIHQPSSEIYAMFDKVMLLAEGRLVFFGDRDAALSHFQSQGLECPVYTNPADFYIRTLAVPFGDTEKAALVNRLADRWSSMSEADRQRLGEAQRERSPGTTGTGKDSEGEATPEAAMEEGRKNGGSAREVKVVHQSASQRSLSTQGGGGEGVVVTEGNSAAVVSAESAQAQQKGSSYWSQFSILLGRALLNVFRDPLLSKVRLMQTLLIGLIFGTIFFRIENNQRVAQNKSGAIFFLLINQSMTSVFGVLQTFPLEKPIALREYESGAYSILPYYAAKVFADFPLQLFFPSLFTLICYYMGGLNDDIWAFLWTLLTVLMVTNSAISIGYCISALSKNVGVALAVGPVAILPFMLFSGFFLNTDDIPSYWIWLEYLSFFKYGFSACLTAIFGFNYPEIDCPDPTGRQCAFKTGDDVLRFFSVKKENFATDLLALFAMIVGFRLLGALFMWLACRKKQNA</sequence>
<dbReference type="SMART" id="SM00382">
    <property type="entry name" value="AAA"/>
    <property type="match status" value="1"/>
</dbReference>
<dbReference type="Pfam" id="PF00005">
    <property type="entry name" value="ABC_tran"/>
    <property type="match status" value="1"/>
</dbReference>
<gene>
    <name evidence="11" type="ORF">Cvel_10640</name>
</gene>
<evidence type="ECO:0000256" key="1">
    <source>
        <dbReference type="ARBA" id="ARBA00004141"/>
    </source>
</evidence>
<reference evidence="11" key="1">
    <citation type="submission" date="2014-11" db="EMBL/GenBank/DDBJ databases">
        <authorList>
            <person name="Otto D Thomas"/>
            <person name="Naeem Raeece"/>
        </authorList>
    </citation>
    <scope>NUCLEOTIDE SEQUENCE</scope>
</reference>
<feature type="domain" description="AAA+ ATPase" evidence="10">
    <location>
        <begin position="100"/>
        <end position="292"/>
    </location>
</feature>
<feature type="compositionally biased region" description="Basic and acidic residues" evidence="8">
    <location>
        <begin position="387"/>
        <end position="401"/>
    </location>
</feature>
<feature type="transmembrane region" description="Helical" evidence="9">
    <location>
        <begin position="472"/>
        <end position="489"/>
    </location>
</feature>
<dbReference type="GO" id="GO:0005524">
    <property type="term" value="F:ATP binding"/>
    <property type="evidence" value="ECO:0007669"/>
    <property type="project" value="UniProtKB-KW"/>
</dbReference>
<evidence type="ECO:0000256" key="3">
    <source>
        <dbReference type="ARBA" id="ARBA00022692"/>
    </source>
</evidence>
<proteinExistence type="predicted"/>
<feature type="compositionally biased region" description="Polar residues" evidence="8">
    <location>
        <begin position="404"/>
        <end position="413"/>
    </location>
</feature>
<dbReference type="CDD" id="cd03213">
    <property type="entry name" value="ABCG_EPDR"/>
    <property type="match status" value="1"/>
</dbReference>
<dbReference type="Gene3D" id="3.40.50.300">
    <property type="entry name" value="P-loop containing nucleotide triphosphate hydrolases"/>
    <property type="match status" value="1"/>
</dbReference>
<feature type="transmembrane region" description="Helical" evidence="9">
    <location>
        <begin position="699"/>
        <end position="721"/>
    </location>
</feature>
<dbReference type="Pfam" id="PF01061">
    <property type="entry name" value="ABC2_membrane"/>
    <property type="match status" value="1"/>
</dbReference>
<keyword evidence="3 9" id="KW-0812">Transmembrane</keyword>
<evidence type="ECO:0000256" key="4">
    <source>
        <dbReference type="ARBA" id="ARBA00022741"/>
    </source>
</evidence>
<feature type="transmembrane region" description="Helical" evidence="9">
    <location>
        <begin position="641"/>
        <end position="661"/>
    </location>
</feature>
<organism evidence="11">
    <name type="scientific">Chromera velia CCMP2878</name>
    <dbReference type="NCBI Taxonomy" id="1169474"/>
    <lineage>
        <taxon>Eukaryota</taxon>
        <taxon>Sar</taxon>
        <taxon>Alveolata</taxon>
        <taxon>Colpodellida</taxon>
        <taxon>Chromeraceae</taxon>
        <taxon>Chromera</taxon>
    </lineage>
</organism>
<protein>
    <recommendedName>
        <fullName evidence="10">AAA+ ATPase domain-containing protein</fullName>
    </recommendedName>
</protein>
<name>A0A0G4I3J0_9ALVE</name>
<comment type="subcellular location">
    <subcellularLocation>
        <location evidence="1">Membrane</location>
        <topology evidence="1">Multi-pass membrane protein</topology>
    </subcellularLocation>
</comment>
<dbReference type="InterPro" id="IPR003439">
    <property type="entry name" value="ABC_transporter-like_ATP-bd"/>
</dbReference>
<dbReference type="PANTHER" id="PTHR48041:SF139">
    <property type="entry name" value="PROTEIN SCARLET"/>
    <property type="match status" value="1"/>
</dbReference>
<dbReference type="GO" id="GO:0005886">
    <property type="term" value="C:plasma membrane"/>
    <property type="evidence" value="ECO:0007669"/>
    <property type="project" value="TreeGrafter"/>
</dbReference>
<evidence type="ECO:0000256" key="5">
    <source>
        <dbReference type="ARBA" id="ARBA00022840"/>
    </source>
</evidence>
<dbReference type="EMBL" id="CDMZ01004953">
    <property type="protein sequence ID" value="CEM51463.1"/>
    <property type="molecule type" value="Genomic_DNA"/>
</dbReference>
<dbReference type="PANTHER" id="PTHR48041">
    <property type="entry name" value="ABC TRANSPORTER G FAMILY MEMBER 28"/>
    <property type="match status" value="1"/>
</dbReference>
<evidence type="ECO:0000256" key="6">
    <source>
        <dbReference type="ARBA" id="ARBA00022989"/>
    </source>
</evidence>
<dbReference type="GO" id="GO:0140359">
    <property type="term" value="F:ABC-type transporter activity"/>
    <property type="evidence" value="ECO:0007669"/>
    <property type="project" value="InterPro"/>
</dbReference>
<dbReference type="GO" id="GO:0016887">
    <property type="term" value="F:ATP hydrolysis activity"/>
    <property type="evidence" value="ECO:0007669"/>
    <property type="project" value="InterPro"/>
</dbReference>
<keyword evidence="2" id="KW-0813">Transport</keyword>
<dbReference type="InterPro" id="IPR003593">
    <property type="entry name" value="AAA+_ATPase"/>
</dbReference>
<feature type="region of interest" description="Disordered" evidence="8">
    <location>
        <begin position="350"/>
        <end position="419"/>
    </location>
</feature>
<dbReference type="InterPro" id="IPR027417">
    <property type="entry name" value="P-loop_NTPase"/>
</dbReference>
<feature type="compositionally biased region" description="Basic and acidic residues" evidence="8">
    <location>
        <begin position="352"/>
        <end position="366"/>
    </location>
</feature>
<feature type="transmembrane region" description="Helical" evidence="9">
    <location>
        <begin position="552"/>
        <end position="570"/>
    </location>
</feature>
<feature type="compositionally biased region" description="Polar residues" evidence="8">
    <location>
        <begin position="22"/>
        <end position="33"/>
    </location>
</feature>
<dbReference type="AlphaFoldDB" id="A0A0G4I3J0"/>